<dbReference type="EMBL" id="JAQNDM010000002">
    <property type="protein sequence ID" value="MDC0708914.1"/>
    <property type="molecule type" value="Genomic_DNA"/>
</dbReference>
<feature type="chain" id="PRO_5047491396" evidence="1">
    <location>
        <begin position="24"/>
        <end position="47"/>
    </location>
</feature>
<feature type="signal peptide" evidence="1">
    <location>
        <begin position="1"/>
        <end position="23"/>
    </location>
</feature>
<accession>A0ABT5D5G9</accession>
<sequence length="47" mass="5074">MRRSSFLKGTVLAACFTAGSAFASIPIIKVSSTHQTIAEDIFTQNKQ</sequence>
<keyword evidence="3" id="KW-1185">Reference proteome</keyword>
<organism evidence="2 3">
    <name type="scientific">Stigmatella ashevillensis</name>
    <dbReference type="NCBI Taxonomy" id="2995309"/>
    <lineage>
        <taxon>Bacteria</taxon>
        <taxon>Pseudomonadati</taxon>
        <taxon>Myxococcota</taxon>
        <taxon>Myxococcia</taxon>
        <taxon>Myxococcales</taxon>
        <taxon>Cystobacterineae</taxon>
        <taxon>Archangiaceae</taxon>
        <taxon>Stigmatella</taxon>
    </lineage>
</organism>
<protein>
    <submittedName>
        <fullName evidence="2">Uncharacterized protein</fullName>
    </submittedName>
</protein>
<evidence type="ECO:0000313" key="3">
    <source>
        <dbReference type="Proteomes" id="UP001221838"/>
    </source>
</evidence>
<evidence type="ECO:0000256" key="1">
    <source>
        <dbReference type="SAM" id="SignalP"/>
    </source>
</evidence>
<evidence type="ECO:0000313" key="2">
    <source>
        <dbReference type="EMBL" id="MDC0708914.1"/>
    </source>
</evidence>
<comment type="caution">
    <text evidence="2">The sequence shown here is derived from an EMBL/GenBank/DDBJ whole genome shotgun (WGS) entry which is preliminary data.</text>
</comment>
<dbReference type="RefSeq" id="WP_272137023.1">
    <property type="nucleotide sequence ID" value="NZ_JAQNDM010000002.1"/>
</dbReference>
<dbReference type="Proteomes" id="UP001221838">
    <property type="component" value="Unassembled WGS sequence"/>
</dbReference>
<gene>
    <name evidence="2" type="ORF">POL68_10590</name>
</gene>
<reference evidence="2 3" key="1">
    <citation type="submission" date="2022-11" db="EMBL/GenBank/DDBJ databases">
        <title>Minimal conservation of predation-associated metabolite biosynthetic gene clusters underscores biosynthetic potential of Myxococcota including descriptions for ten novel species: Archangium lansinium sp. nov., Myxococcus landrumus sp. nov., Nannocystis bai.</title>
        <authorList>
            <person name="Ahearne A."/>
            <person name="Stevens C."/>
            <person name="Dowd S."/>
        </authorList>
    </citation>
    <scope>NUCLEOTIDE SEQUENCE [LARGE SCALE GENOMIC DNA]</scope>
    <source>
        <strain evidence="2 3">NCWAL01</strain>
    </source>
</reference>
<name>A0ABT5D5G9_9BACT</name>
<proteinExistence type="predicted"/>
<keyword evidence="1" id="KW-0732">Signal</keyword>